<protein>
    <submittedName>
        <fullName evidence="1">Uncharacterized protein</fullName>
    </submittedName>
</protein>
<reference evidence="1" key="1">
    <citation type="submission" date="2018-02" db="EMBL/GenBank/DDBJ databases">
        <title>Rhizophora mucronata_Transcriptome.</title>
        <authorList>
            <person name="Meera S.P."/>
            <person name="Sreeshan A."/>
            <person name="Augustine A."/>
        </authorList>
    </citation>
    <scope>NUCLEOTIDE SEQUENCE</scope>
    <source>
        <tissue evidence="1">Leaf</tissue>
    </source>
</reference>
<accession>A0A2P2NJT2</accession>
<organism evidence="1">
    <name type="scientific">Rhizophora mucronata</name>
    <name type="common">Asiatic mangrove</name>
    <dbReference type="NCBI Taxonomy" id="61149"/>
    <lineage>
        <taxon>Eukaryota</taxon>
        <taxon>Viridiplantae</taxon>
        <taxon>Streptophyta</taxon>
        <taxon>Embryophyta</taxon>
        <taxon>Tracheophyta</taxon>
        <taxon>Spermatophyta</taxon>
        <taxon>Magnoliopsida</taxon>
        <taxon>eudicotyledons</taxon>
        <taxon>Gunneridae</taxon>
        <taxon>Pentapetalae</taxon>
        <taxon>rosids</taxon>
        <taxon>fabids</taxon>
        <taxon>Malpighiales</taxon>
        <taxon>Rhizophoraceae</taxon>
        <taxon>Rhizophora</taxon>
    </lineage>
</organism>
<sequence length="36" mass="4313">MDILKWHHYKKKVKQVHSWASTGVQASRKQCFCKQP</sequence>
<name>A0A2P2NJT2_RHIMU</name>
<dbReference type="EMBL" id="GGEC01062210">
    <property type="protein sequence ID" value="MBX42694.1"/>
    <property type="molecule type" value="Transcribed_RNA"/>
</dbReference>
<proteinExistence type="predicted"/>
<dbReference type="AlphaFoldDB" id="A0A2P2NJT2"/>
<evidence type="ECO:0000313" key="1">
    <source>
        <dbReference type="EMBL" id="MBX42694.1"/>
    </source>
</evidence>